<dbReference type="AlphaFoldDB" id="A0A371CVY5"/>
<name>A0A371CVY5_9APHY</name>
<proteinExistence type="predicted"/>
<gene>
    <name evidence="2" type="ORF">OH76DRAFT_1093791</name>
</gene>
<evidence type="ECO:0000313" key="2">
    <source>
        <dbReference type="EMBL" id="RDX44452.1"/>
    </source>
</evidence>
<reference evidence="2 3" key="1">
    <citation type="journal article" date="2018" name="Biotechnol. Biofuels">
        <title>Integrative visual omics of the white-rot fungus Polyporus brumalis exposes the biotechnological potential of its oxidative enzymes for delignifying raw plant biomass.</title>
        <authorList>
            <person name="Miyauchi S."/>
            <person name="Rancon A."/>
            <person name="Drula E."/>
            <person name="Hage H."/>
            <person name="Chaduli D."/>
            <person name="Favel A."/>
            <person name="Grisel S."/>
            <person name="Henrissat B."/>
            <person name="Herpoel-Gimbert I."/>
            <person name="Ruiz-Duenas F.J."/>
            <person name="Chevret D."/>
            <person name="Hainaut M."/>
            <person name="Lin J."/>
            <person name="Wang M."/>
            <person name="Pangilinan J."/>
            <person name="Lipzen A."/>
            <person name="Lesage-Meessen L."/>
            <person name="Navarro D."/>
            <person name="Riley R."/>
            <person name="Grigoriev I.V."/>
            <person name="Zhou S."/>
            <person name="Raouche S."/>
            <person name="Rosso M.N."/>
        </authorList>
    </citation>
    <scope>NUCLEOTIDE SEQUENCE [LARGE SCALE GENOMIC DNA]</scope>
    <source>
        <strain evidence="2 3">BRFM 1820</strain>
    </source>
</reference>
<accession>A0A371CVY5</accession>
<evidence type="ECO:0000256" key="1">
    <source>
        <dbReference type="SAM" id="MobiDB-lite"/>
    </source>
</evidence>
<sequence>MYVGADGLKIDSGLGAFYLPLISNLMRLFDGILEVTFSLRPQLARVNLCAGHRGDRVLTSMVSPAAGVGWRLWQLPAHSGSSSLPFIVCPTRSFWKYSDIPRMNIQLPLAHGPAPRKPQISRHLRPRSASGPSTPGTHITAVHSLPSNRTVLPGYPFPRQNYHPVHVCTDRDRCRTSCKHGV</sequence>
<keyword evidence="3" id="KW-1185">Reference proteome</keyword>
<evidence type="ECO:0000313" key="3">
    <source>
        <dbReference type="Proteomes" id="UP000256964"/>
    </source>
</evidence>
<organism evidence="2 3">
    <name type="scientific">Lentinus brumalis</name>
    <dbReference type="NCBI Taxonomy" id="2498619"/>
    <lineage>
        <taxon>Eukaryota</taxon>
        <taxon>Fungi</taxon>
        <taxon>Dikarya</taxon>
        <taxon>Basidiomycota</taxon>
        <taxon>Agaricomycotina</taxon>
        <taxon>Agaricomycetes</taxon>
        <taxon>Polyporales</taxon>
        <taxon>Polyporaceae</taxon>
        <taxon>Lentinus</taxon>
    </lineage>
</organism>
<feature type="region of interest" description="Disordered" evidence="1">
    <location>
        <begin position="111"/>
        <end position="147"/>
    </location>
</feature>
<dbReference type="EMBL" id="KZ857449">
    <property type="protein sequence ID" value="RDX44452.1"/>
    <property type="molecule type" value="Genomic_DNA"/>
</dbReference>
<dbReference type="Proteomes" id="UP000256964">
    <property type="component" value="Unassembled WGS sequence"/>
</dbReference>
<protein>
    <submittedName>
        <fullName evidence="2">Uncharacterized protein</fullName>
    </submittedName>
</protein>